<evidence type="ECO:0000313" key="2">
    <source>
        <dbReference type="Proteomes" id="UP000187012"/>
    </source>
</evidence>
<evidence type="ECO:0000313" key="1">
    <source>
        <dbReference type="EMBL" id="SIT48732.1"/>
    </source>
</evidence>
<dbReference type="EMBL" id="CYGX02000111">
    <property type="protein sequence ID" value="SIT48732.1"/>
    <property type="molecule type" value="Genomic_DNA"/>
</dbReference>
<protein>
    <recommendedName>
        <fullName evidence="3">Restriction alleviation protein Lar</fullName>
    </recommendedName>
</protein>
<dbReference type="Pfam" id="PF14354">
    <property type="entry name" value="Lar_restr_allev"/>
    <property type="match status" value="1"/>
</dbReference>
<keyword evidence="2" id="KW-1185">Reference proteome</keyword>
<accession>A0A1N7SP62</accession>
<gene>
    <name evidence="1" type="ORF">BN2475_1110003</name>
</gene>
<sequence length="223" mass="24939">MYEQLYPCDHCGGRGTAGFSQRVVAEIGQAGFDYGRFGRHAGPPKIGDALTRPAYAPKTEKLACIYCADCGMTTPWIAVDNDEHAALDQCAKIWNQRLDRPKVTDGDLRDLIEKEVGACDAQMVINLLARNEGDWEARGPIFAMLAQRLVDAAISTNDCWPIQPLLNDAARYRKLMQLVKWVDIDGERYAQFPKIPTPGDHSDLVFEDRIALAVDGMPDRDRW</sequence>
<organism evidence="1 2">
    <name type="scientific">Paraburkholderia ribeironis</name>
    <dbReference type="NCBI Taxonomy" id="1247936"/>
    <lineage>
        <taxon>Bacteria</taxon>
        <taxon>Pseudomonadati</taxon>
        <taxon>Pseudomonadota</taxon>
        <taxon>Betaproteobacteria</taxon>
        <taxon>Burkholderiales</taxon>
        <taxon>Burkholderiaceae</taxon>
        <taxon>Paraburkholderia</taxon>
    </lineage>
</organism>
<evidence type="ECO:0008006" key="3">
    <source>
        <dbReference type="Google" id="ProtNLM"/>
    </source>
</evidence>
<dbReference type="RefSeq" id="WP_094783192.1">
    <property type="nucleotide sequence ID" value="NZ_CYGX02000111.1"/>
</dbReference>
<dbReference type="Proteomes" id="UP000187012">
    <property type="component" value="Unassembled WGS sequence"/>
</dbReference>
<dbReference type="STRING" id="1247936.BN2475_1110003"/>
<dbReference type="OrthoDB" id="9031988at2"/>
<name>A0A1N7SP62_9BURK</name>
<reference evidence="1 2" key="1">
    <citation type="submission" date="2016-12" db="EMBL/GenBank/DDBJ databases">
        <authorList>
            <person name="Song W.-J."/>
            <person name="Kurnit D.M."/>
        </authorList>
    </citation>
    <scope>NUCLEOTIDE SEQUENCE [LARGE SCALE GENOMIC DNA]</scope>
    <source>
        <strain evidence="1 2">STM7296</strain>
    </source>
</reference>
<proteinExistence type="predicted"/>
<dbReference type="AlphaFoldDB" id="A0A1N7SP62"/>